<accession>A0A5B0M2B1</accession>
<gene>
    <name evidence="2" type="ORF">PGT21_009026</name>
</gene>
<organism evidence="2 3">
    <name type="scientific">Puccinia graminis f. sp. tritici</name>
    <dbReference type="NCBI Taxonomy" id="56615"/>
    <lineage>
        <taxon>Eukaryota</taxon>
        <taxon>Fungi</taxon>
        <taxon>Dikarya</taxon>
        <taxon>Basidiomycota</taxon>
        <taxon>Pucciniomycotina</taxon>
        <taxon>Pucciniomycetes</taxon>
        <taxon>Pucciniales</taxon>
        <taxon>Pucciniaceae</taxon>
        <taxon>Puccinia</taxon>
    </lineage>
</organism>
<evidence type="ECO:0000256" key="1">
    <source>
        <dbReference type="SAM" id="MobiDB-lite"/>
    </source>
</evidence>
<evidence type="ECO:0000313" key="3">
    <source>
        <dbReference type="Proteomes" id="UP000324748"/>
    </source>
</evidence>
<dbReference type="AlphaFoldDB" id="A0A5B0M2B1"/>
<keyword evidence="3" id="KW-1185">Reference proteome</keyword>
<sequence length="91" mass="10257">MQPAPPKDEQYGEPAQTTRASSAGRGVLKVSFFMRECNKSELVTRGDFRHFGAYLPSSLPLTTRCRTGIYDFMTLRRLIDPEKSSNELIGE</sequence>
<name>A0A5B0M2B1_PUCGR</name>
<feature type="compositionally biased region" description="Basic and acidic residues" evidence="1">
    <location>
        <begin position="1"/>
        <end position="10"/>
    </location>
</feature>
<comment type="caution">
    <text evidence="2">The sequence shown here is derived from an EMBL/GenBank/DDBJ whole genome shotgun (WGS) entry which is preliminary data.</text>
</comment>
<dbReference type="Proteomes" id="UP000324748">
    <property type="component" value="Unassembled WGS sequence"/>
</dbReference>
<feature type="region of interest" description="Disordered" evidence="1">
    <location>
        <begin position="1"/>
        <end position="23"/>
    </location>
</feature>
<reference evidence="2 3" key="1">
    <citation type="submission" date="2019-05" db="EMBL/GenBank/DDBJ databases">
        <title>Emergence of the Ug99 lineage of the wheat stem rust pathogen through somatic hybridization.</title>
        <authorList>
            <person name="Li F."/>
            <person name="Upadhyaya N.M."/>
            <person name="Sperschneider J."/>
            <person name="Matny O."/>
            <person name="Nguyen-Phuc H."/>
            <person name="Mago R."/>
            <person name="Raley C."/>
            <person name="Miller M.E."/>
            <person name="Silverstein K.A.T."/>
            <person name="Henningsen E."/>
            <person name="Hirsch C.D."/>
            <person name="Visser B."/>
            <person name="Pretorius Z.A."/>
            <person name="Steffenson B.J."/>
            <person name="Schwessinger B."/>
            <person name="Dodds P.N."/>
            <person name="Figueroa M."/>
        </authorList>
    </citation>
    <scope>NUCLEOTIDE SEQUENCE [LARGE SCALE GENOMIC DNA]</scope>
    <source>
        <strain evidence="2">21-0</strain>
    </source>
</reference>
<protein>
    <submittedName>
        <fullName evidence="2">Uncharacterized protein</fullName>
    </submittedName>
</protein>
<evidence type="ECO:0000313" key="2">
    <source>
        <dbReference type="EMBL" id="KAA1070343.1"/>
    </source>
</evidence>
<dbReference type="EMBL" id="VSWC01000171">
    <property type="protein sequence ID" value="KAA1070343.1"/>
    <property type="molecule type" value="Genomic_DNA"/>
</dbReference>
<proteinExistence type="predicted"/>